<keyword evidence="3" id="KW-1185">Reference proteome</keyword>
<dbReference type="Pfam" id="PF12969">
    <property type="entry name" value="DUF3857"/>
    <property type="match status" value="1"/>
</dbReference>
<dbReference type="AlphaFoldDB" id="A0A2S5AED4"/>
<evidence type="ECO:0000259" key="1">
    <source>
        <dbReference type="Pfam" id="PF12969"/>
    </source>
</evidence>
<dbReference type="RefSeq" id="WP_103805525.1">
    <property type="nucleotide sequence ID" value="NZ_PQVG01000003.1"/>
</dbReference>
<feature type="domain" description="DUF3857" evidence="1">
    <location>
        <begin position="70"/>
        <end position="166"/>
    </location>
</feature>
<dbReference type="Gene3D" id="2.60.120.1130">
    <property type="match status" value="1"/>
</dbReference>
<comment type="caution">
    <text evidence="2">The sequence shown here is derived from an EMBL/GenBank/DDBJ whole genome shotgun (WGS) entry which is preliminary data.</text>
</comment>
<proteinExistence type="predicted"/>
<dbReference type="Proteomes" id="UP000237310">
    <property type="component" value="Unassembled WGS sequence"/>
</dbReference>
<evidence type="ECO:0000313" key="2">
    <source>
        <dbReference type="EMBL" id="POY40463.1"/>
    </source>
</evidence>
<gene>
    <name evidence="2" type="ORF">C3L50_07420</name>
</gene>
<organism evidence="2 3">
    <name type="scientific">Flavobacterium alvei</name>
    <dbReference type="NCBI Taxonomy" id="2080416"/>
    <lineage>
        <taxon>Bacteria</taxon>
        <taxon>Pseudomonadati</taxon>
        <taxon>Bacteroidota</taxon>
        <taxon>Flavobacteriia</taxon>
        <taxon>Flavobacteriales</taxon>
        <taxon>Flavobacteriaceae</taxon>
        <taxon>Flavobacterium</taxon>
    </lineage>
</organism>
<dbReference type="Gene3D" id="3.10.620.30">
    <property type="match status" value="1"/>
</dbReference>
<sequence>MKVRIITILLFVVSFSQGIAQKVDFGKVTVAALEEKKHPIDTAAVAAILFNKARTFFSYDPRVGFSINTENTFRIKIYKKEGLKWANYKVPYRIGYEKLNDDRVEFSDCYTSNLENGKVVKTKLASEGNFKTSINKYWKEESITMPNVKVGSIVEFKYVLKSENIVEFPDFNFQKDIFVNYSEYTTQIPGFFVYKAIAKRSSELIFESKLERGSLNYTLNDGTMRSENVNFEQAKNTYSAYNIPALKQEPFVDNIENYRLSVTHELEKTQFYQAPVKNYSTTWEGVAKTIYEDKDFGKELQERDYIKQDLPLILKNIESPDKRLDVIFKFVQDKMNWNNKKGYYVDKGVKQAYIDATGNTAEINFILISMLNFAGIKASPVLLSTLDNGVPVYPNRTIFNYVIAAVEIDGKQVLLDASNKNTTQNILPLYAINWTGRLINQDGTSQEIKLMPSFPSKKSTNMMFAIDEKGKISGKYTVYRSDYEAFAFREKFLGMNQQNYLEKVENDLKGIQISNYGIENSKDLSKPIIENFTFTADNECEIIGDKMYINPKLFFTQTKNPFVQEERECPVYFGCPKQEKFNFNIDIPQGYELESLPKPIKIQTRENVCTFSFNCLASGSRIQIVITEDINKGMVSSNFYDELKSFFKQMIDKQNEKIVLKKI</sequence>
<protein>
    <recommendedName>
        <fullName evidence="1">DUF3857 domain-containing protein</fullName>
    </recommendedName>
</protein>
<reference evidence="2 3" key="1">
    <citation type="submission" date="2018-01" db="EMBL/GenBank/DDBJ databases">
        <authorList>
            <person name="Gaut B.S."/>
            <person name="Morton B.R."/>
            <person name="Clegg M.T."/>
            <person name="Duvall M.R."/>
        </authorList>
    </citation>
    <scope>NUCLEOTIDE SEQUENCE [LARGE SCALE GENOMIC DNA]</scope>
    <source>
        <strain evidence="2 3">HR-AY</strain>
    </source>
</reference>
<dbReference type="OrthoDB" id="98874at2"/>
<name>A0A2S5AED4_9FLAO</name>
<dbReference type="InterPro" id="IPR024618">
    <property type="entry name" value="DUF3857"/>
</dbReference>
<evidence type="ECO:0000313" key="3">
    <source>
        <dbReference type="Proteomes" id="UP000237310"/>
    </source>
</evidence>
<accession>A0A2S5AED4</accession>
<dbReference type="EMBL" id="PQVG01000003">
    <property type="protein sequence ID" value="POY40463.1"/>
    <property type="molecule type" value="Genomic_DNA"/>
</dbReference>
<dbReference type="Gene3D" id="2.60.40.3140">
    <property type="match status" value="1"/>
</dbReference>